<dbReference type="CDD" id="cd01729">
    <property type="entry name" value="LSm7"/>
    <property type="match status" value="1"/>
</dbReference>
<protein>
    <recommendedName>
        <fullName evidence="9">Sm domain-containing protein</fullName>
    </recommendedName>
</protein>
<dbReference type="GO" id="GO:0071004">
    <property type="term" value="C:U2-type prespliceosome"/>
    <property type="evidence" value="ECO:0007669"/>
    <property type="project" value="TreeGrafter"/>
</dbReference>
<evidence type="ECO:0000313" key="10">
    <source>
        <dbReference type="EMBL" id="CEM16378.1"/>
    </source>
</evidence>
<comment type="similarity">
    <text evidence="2">Belongs to the snRNP Sm proteins family.</text>
</comment>
<evidence type="ECO:0000256" key="6">
    <source>
        <dbReference type="ARBA" id="ARBA00023187"/>
    </source>
</evidence>
<evidence type="ECO:0000256" key="1">
    <source>
        <dbReference type="ARBA" id="ARBA00004123"/>
    </source>
</evidence>
<keyword evidence="6" id="KW-0508">mRNA splicing</keyword>
<dbReference type="Pfam" id="PF01423">
    <property type="entry name" value="LSM"/>
    <property type="match status" value="1"/>
</dbReference>
<feature type="domain" description="Sm" evidence="9">
    <location>
        <begin position="7"/>
        <end position="87"/>
    </location>
</feature>
<dbReference type="PANTHER" id="PTHR10553">
    <property type="entry name" value="SMALL NUCLEAR RIBONUCLEOPROTEIN"/>
    <property type="match status" value="1"/>
</dbReference>
<dbReference type="PANTHER" id="PTHR10553:SF5">
    <property type="entry name" value="U6 SNRNA-ASSOCIATED SM-LIKE PROTEIN LSM7"/>
    <property type="match status" value="1"/>
</dbReference>
<dbReference type="AlphaFoldDB" id="A0A0G4FPJ0"/>
<keyword evidence="3" id="KW-0507">mRNA processing</keyword>
<evidence type="ECO:0000256" key="3">
    <source>
        <dbReference type="ARBA" id="ARBA00022664"/>
    </source>
</evidence>
<dbReference type="GO" id="GO:0097526">
    <property type="term" value="C:spliceosomal tri-snRNP complex"/>
    <property type="evidence" value="ECO:0007669"/>
    <property type="project" value="TreeGrafter"/>
</dbReference>
<dbReference type="VEuPathDB" id="CryptoDB:Cvel_18116"/>
<dbReference type="SMART" id="SM00651">
    <property type="entry name" value="Sm"/>
    <property type="match status" value="1"/>
</dbReference>
<evidence type="ECO:0000256" key="2">
    <source>
        <dbReference type="ARBA" id="ARBA00006850"/>
    </source>
</evidence>
<keyword evidence="4" id="KW-0747">Spliceosome</keyword>
<dbReference type="InterPro" id="IPR044641">
    <property type="entry name" value="Lsm7/SmG-like"/>
</dbReference>
<dbReference type="InterPro" id="IPR001163">
    <property type="entry name" value="Sm_dom_euk/arc"/>
</dbReference>
<dbReference type="GO" id="GO:0000398">
    <property type="term" value="P:mRNA splicing, via spliceosome"/>
    <property type="evidence" value="ECO:0007669"/>
    <property type="project" value="InterPro"/>
</dbReference>
<dbReference type="GO" id="GO:0000956">
    <property type="term" value="P:nuclear-transcribed mRNA catabolic process"/>
    <property type="evidence" value="ECO:0007669"/>
    <property type="project" value="InterPro"/>
</dbReference>
<evidence type="ECO:0000256" key="7">
    <source>
        <dbReference type="ARBA" id="ARBA00023242"/>
    </source>
</evidence>
<dbReference type="GO" id="GO:0003723">
    <property type="term" value="F:RNA binding"/>
    <property type="evidence" value="ECO:0007669"/>
    <property type="project" value="UniProtKB-KW"/>
</dbReference>
<dbReference type="PROSITE" id="PS52002">
    <property type="entry name" value="SM"/>
    <property type="match status" value="1"/>
</dbReference>
<comment type="subcellular location">
    <subcellularLocation>
        <location evidence="1">Nucleus</location>
    </subcellularLocation>
</comment>
<reference evidence="10" key="1">
    <citation type="submission" date="2014-11" db="EMBL/GenBank/DDBJ databases">
        <authorList>
            <person name="Otto D Thomas"/>
            <person name="Naeem Raeece"/>
        </authorList>
    </citation>
    <scope>NUCLEOTIDE SEQUENCE</scope>
</reference>
<dbReference type="SUPFAM" id="SSF50182">
    <property type="entry name" value="Sm-like ribonucleoproteins"/>
    <property type="match status" value="1"/>
</dbReference>
<dbReference type="GO" id="GO:0071013">
    <property type="term" value="C:catalytic step 2 spliceosome"/>
    <property type="evidence" value="ECO:0007669"/>
    <property type="project" value="TreeGrafter"/>
</dbReference>
<dbReference type="PIRSF" id="PIRSF037188">
    <property type="entry name" value="U6_snRNA_Lsm7"/>
    <property type="match status" value="1"/>
</dbReference>
<evidence type="ECO:0000256" key="4">
    <source>
        <dbReference type="ARBA" id="ARBA00022728"/>
    </source>
</evidence>
<keyword evidence="5" id="KW-0694">RNA-binding</keyword>
<name>A0A0G4FPJ0_9ALVE</name>
<dbReference type="InterPro" id="IPR017132">
    <property type="entry name" value="Lsm7"/>
</dbReference>
<sequence length="102" mass="11428">MAQKKQSTVLDLTKYLNKEVRVKFVGGREVKGTLKGSDQVVNLVLDDAEEYLRDPENPYKTLDETRKLGLVVARGTSVMLVCPMDGMEEIENPFLQSAQPTI</sequence>
<evidence type="ECO:0000256" key="5">
    <source>
        <dbReference type="ARBA" id="ARBA00022884"/>
    </source>
</evidence>
<dbReference type="EMBL" id="CDMZ01000536">
    <property type="protein sequence ID" value="CEM16378.1"/>
    <property type="molecule type" value="Genomic_DNA"/>
</dbReference>
<dbReference type="PhylomeDB" id="A0A0G4FPJ0"/>
<proteinExistence type="inferred from homology"/>
<organism evidence="10">
    <name type="scientific">Chromera velia CCMP2878</name>
    <dbReference type="NCBI Taxonomy" id="1169474"/>
    <lineage>
        <taxon>Eukaryota</taxon>
        <taxon>Sar</taxon>
        <taxon>Alveolata</taxon>
        <taxon>Colpodellida</taxon>
        <taxon>Chromeraceae</taxon>
        <taxon>Chromera</taxon>
    </lineage>
</organism>
<dbReference type="GO" id="GO:0005689">
    <property type="term" value="C:U12-type spliceosomal complex"/>
    <property type="evidence" value="ECO:0007669"/>
    <property type="project" value="TreeGrafter"/>
</dbReference>
<gene>
    <name evidence="10" type="ORF">Cvel_18116</name>
</gene>
<evidence type="ECO:0000256" key="8">
    <source>
        <dbReference type="ARBA" id="ARBA00023274"/>
    </source>
</evidence>
<evidence type="ECO:0000259" key="9">
    <source>
        <dbReference type="PROSITE" id="PS52002"/>
    </source>
</evidence>
<dbReference type="GO" id="GO:0005688">
    <property type="term" value="C:U6 snRNP"/>
    <property type="evidence" value="ECO:0007669"/>
    <property type="project" value="TreeGrafter"/>
</dbReference>
<dbReference type="Gene3D" id="2.30.30.100">
    <property type="match status" value="1"/>
</dbReference>
<dbReference type="InterPro" id="IPR010920">
    <property type="entry name" value="LSM_dom_sf"/>
</dbReference>
<dbReference type="InterPro" id="IPR047575">
    <property type="entry name" value="Sm"/>
</dbReference>
<keyword evidence="7" id="KW-0539">Nucleus</keyword>
<dbReference type="GO" id="GO:1990726">
    <property type="term" value="C:Lsm1-7-Pat1 complex"/>
    <property type="evidence" value="ECO:0007669"/>
    <property type="project" value="TreeGrafter"/>
</dbReference>
<keyword evidence="8" id="KW-0687">Ribonucleoprotein</keyword>
<accession>A0A0G4FPJ0</accession>